<dbReference type="CDD" id="cd05244">
    <property type="entry name" value="BVR-B_like_SDR_a"/>
    <property type="match status" value="1"/>
</dbReference>
<keyword evidence="3" id="KW-1185">Reference proteome</keyword>
<evidence type="ECO:0000259" key="1">
    <source>
        <dbReference type="Pfam" id="PF13460"/>
    </source>
</evidence>
<evidence type="ECO:0000313" key="3">
    <source>
        <dbReference type="Proteomes" id="UP000525987"/>
    </source>
</evidence>
<comment type="caution">
    <text evidence="2">The sequence shown here is derived from an EMBL/GenBank/DDBJ whole genome shotgun (WGS) entry which is preliminary data.</text>
</comment>
<dbReference type="PANTHER" id="PTHR43355:SF2">
    <property type="entry name" value="FLAVIN REDUCTASE (NADPH)"/>
    <property type="match status" value="1"/>
</dbReference>
<organism evidence="2 3">
    <name type="scientific">Halomonas organivorans</name>
    <dbReference type="NCBI Taxonomy" id="257772"/>
    <lineage>
        <taxon>Bacteria</taxon>
        <taxon>Pseudomonadati</taxon>
        <taxon>Pseudomonadota</taxon>
        <taxon>Gammaproteobacteria</taxon>
        <taxon>Oceanospirillales</taxon>
        <taxon>Halomonadaceae</taxon>
        <taxon>Halomonas</taxon>
    </lineage>
</organism>
<dbReference type="AlphaFoldDB" id="A0A7W5G3Z1"/>
<gene>
    <name evidence="2" type="ORF">FHR96_000710</name>
</gene>
<dbReference type="RefSeq" id="WP_183386281.1">
    <property type="nucleotide sequence ID" value="NZ_JACHXM010000002.1"/>
</dbReference>
<dbReference type="PANTHER" id="PTHR43355">
    <property type="entry name" value="FLAVIN REDUCTASE (NADPH)"/>
    <property type="match status" value="1"/>
</dbReference>
<feature type="domain" description="NAD(P)-binding" evidence="1">
    <location>
        <begin position="7"/>
        <end position="200"/>
    </location>
</feature>
<name>A0A7W5G3Z1_9GAMM</name>
<dbReference type="InterPro" id="IPR036291">
    <property type="entry name" value="NAD(P)-bd_dom_sf"/>
</dbReference>
<protein>
    <recommendedName>
        <fullName evidence="1">NAD(P)-binding domain-containing protein</fullName>
    </recommendedName>
</protein>
<dbReference type="SUPFAM" id="SSF51735">
    <property type="entry name" value="NAD(P)-binding Rossmann-fold domains"/>
    <property type="match status" value="1"/>
</dbReference>
<proteinExistence type="predicted"/>
<accession>A0A7W5G3Z1</accession>
<dbReference type="Proteomes" id="UP000525987">
    <property type="component" value="Unassembled WGS sequence"/>
</dbReference>
<dbReference type="InterPro" id="IPR016040">
    <property type="entry name" value="NAD(P)-bd_dom"/>
</dbReference>
<dbReference type="Pfam" id="PF13460">
    <property type="entry name" value="NAD_binding_10"/>
    <property type="match status" value="1"/>
</dbReference>
<dbReference type="InterPro" id="IPR051606">
    <property type="entry name" value="Polyketide_Oxido-like"/>
</dbReference>
<reference evidence="2 3" key="1">
    <citation type="submission" date="2020-08" db="EMBL/GenBank/DDBJ databases">
        <title>Genomic Encyclopedia of Type Strains, Phase III (KMG-III): the genomes of soil and plant-associated and newly described type strains.</title>
        <authorList>
            <person name="Whitman W."/>
        </authorList>
    </citation>
    <scope>NUCLEOTIDE SEQUENCE [LARGE SCALE GENOMIC DNA]</scope>
    <source>
        <strain evidence="2 3">CECT 5995</strain>
    </source>
</reference>
<evidence type="ECO:0000313" key="2">
    <source>
        <dbReference type="EMBL" id="MBB3139863.1"/>
    </source>
</evidence>
<dbReference type="Gene3D" id="3.40.50.720">
    <property type="entry name" value="NAD(P)-binding Rossmann-like Domain"/>
    <property type="match status" value="1"/>
</dbReference>
<dbReference type="EMBL" id="JACHXM010000002">
    <property type="protein sequence ID" value="MBB3139863.1"/>
    <property type="molecule type" value="Genomic_DNA"/>
</dbReference>
<dbReference type="GO" id="GO:0016646">
    <property type="term" value="F:oxidoreductase activity, acting on the CH-NH group of donors, NAD or NADP as acceptor"/>
    <property type="evidence" value="ECO:0007669"/>
    <property type="project" value="TreeGrafter"/>
</dbReference>
<sequence length="212" mass="23101">MKIALIGASGFIGTALLNEALERGHTITALVTRPERLPSHDRLAVVRADVLDIHQTSRQLHGHEAVISAFSGHAQSDVQGYYERGARTILEAVKAAEIPRLLMVGGAGALEVAPGKQLLDTPTFPDQIRPTAEGARSSLTMLRDEPELDWCMLAPSAKIAPGRRTGNFRLDNDRLLVDSNGDSHISVEDYAVAMMDELEQPAHSRQRFTVGY</sequence>